<dbReference type="Pfam" id="PF07727">
    <property type="entry name" value="RVT_2"/>
    <property type="match status" value="1"/>
</dbReference>
<dbReference type="CDD" id="cd09272">
    <property type="entry name" value="RNase_HI_RT_Ty1"/>
    <property type="match status" value="1"/>
</dbReference>
<name>A0A1U8Q2R2_NELNU</name>
<dbReference type="InParanoid" id="A0A1U8Q2R2"/>
<proteinExistence type="predicted"/>
<dbReference type="PANTHER" id="PTHR11439">
    <property type="entry name" value="GAG-POL-RELATED RETROTRANSPOSON"/>
    <property type="match status" value="1"/>
</dbReference>
<evidence type="ECO:0000313" key="3">
    <source>
        <dbReference type="RefSeq" id="XP_019053103.1"/>
    </source>
</evidence>
<dbReference type="GeneID" id="109114618"/>
<accession>A0A1U8Q2R2</accession>
<reference evidence="3" key="1">
    <citation type="submission" date="2025-08" db="UniProtKB">
        <authorList>
            <consortium name="RefSeq"/>
        </authorList>
    </citation>
    <scope>IDENTIFICATION</scope>
</reference>
<dbReference type="InterPro" id="IPR013103">
    <property type="entry name" value="RVT_2"/>
</dbReference>
<evidence type="ECO:0000259" key="1">
    <source>
        <dbReference type="Pfam" id="PF07727"/>
    </source>
</evidence>
<dbReference type="PANTHER" id="PTHR11439:SF517">
    <property type="entry name" value="CYSTEINE-RICH RLK (RECEPTOR-LIKE PROTEIN KINASE) 8"/>
    <property type="match status" value="1"/>
</dbReference>
<dbReference type="OrthoDB" id="1922643at2759"/>
<sequence>MSDLGIMHYFLGIEVVQSDAGIFVSQKKYAQEILDRFDMKNCNSTTTLVETGLKLVKNPAGKGVDSTLYKQMVGSLMYLTATRPNLMYVVSLISRYMEQPKDIHLLAAKRILRYLRGTTELGLLYKKGEQSCLIGFIDSDYARDLDDRKSTSGYVFMLGFAVVSWSSKKQSLVTLSTTEPEFVAAASCACQALWLRKILKEMHFE</sequence>
<keyword evidence="2" id="KW-1185">Reference proteome</keyword>
<gene>
    <name evidence="3" type="primary">LOC109114618</name>
</gene>
<dbReference type="KEGG" id="nnu:109114618"/>
<dbReference type="STRING" id="4432.A0A1U8Q2R2"/>
<evidence type="ECO:0000313" key="2">
    <source>
        <dbReference type="Proteomes" id="UP000189703"/>
    </source>
</evidence>
<dbReference type="AlphaFoldDB" id="A0A1U8Q2R2"/>
<dbReference type="RefSeq" id="XP_019053103.1">
    <property type="nucleotide sequence ID" value="XM_019197558.1"/>
</dbReference>
<feature type="domain" description="Reverse transcriptase Ty1/copia-type" evidence="1">
    <location>
        <begin position="1"/>
        <end position="48"/>
    </location>
</feature>
<protein>
    <submittedName>
        <fullName evidence="3">Uncharacterized protein LOC109114618</fullName>
    </submittedName>
</protein>
<dbReference type="Proteomes" id="UP000189703">
    <property type="component" value="Unplaced"/>
</dbReference>
<dbReference type="OMA" id="MYLACAT"/>
<organism evidence="2 3">
    <name type="scientific">Nelumbo nucifera</name>
    <name type="common">Sacred lotus</name>
    <dbReference type="NCBI Taxonomy" id="4432"/>
    <lineage>
        <taxon>Eukaryota</taxon>
        <taxon>Viridiplantae</taxon>
        <taxon>Streptophyta</taxon>
        <taxon>Embryophyta</taxon>
        <taxon>Tracheophyta</taxon>
        <taxon>Spermatophyta</taxon>
        <taxon>Magnoliopsida</taxon>
        <taxon>Proteales</taxon>
        <taxon>Nelumbonaceae</taxon>
        <taxon>Nelumbo</taxon>
    </lineage>
</organism>